<gene>
    <name evidence="1" type="ORF">LCGC14_2310620</name>
</gene>
<sequence length="463" mass="52803">AWAAEVVAPTPKLHRKAKRGALPEECWVEPFSYYRDALRMTTEAADEFHFFSLMTIIGAIFGRRIYVDYGKPLFPNQFTCLTGPTGGSRKSTAMHYAFEMMAEVDDSLKHTEATGSAEGLMEAMAFADATPEEIVGIKAMMGWSKKKKTNGNGDADGEYFDESDLEAKGQRRLIIRQDEFTQLLAKAKSSRTNLIPHLLTAFDCPKEIRLPTRTRPLVIVNPAVSILAGTTVEFLGEHFDDMDWYSGFGNRIMFVEGTTKDRIELPDPPDDELWDKAIKYIHQAHYEIIQASEAQVSRGGQRDFSRLRFTMNDAAVEMWKDRYNAWQDLRLDYASDQQAATQRTSDYALKFAMIYAALRPDNEQTIDVEDIDLSWKVAMHCENSTVIIVQGLMSEKLARWQEQITEFIGQNQPSGRKNGIKKRDLQQALRRIPATDLNRIIQGLVELRVIQQIGRHELRLFDR</sequence>
<feature type="non-terminal residue" evidence="1">
    <location>
        <position position="1"/>
    </location>
</feature>
<dbReference type="AlphaFoldDB" id="A0A0F9EY45"/>
<dbReference type="EMBL" id="LAZR01032782">
    <property type="protein sequence ID" value="KKL49925.1"/>
    <property type="molecule type" value="Genomic_DNA"/>
</dbReference>
<evidence type="ECO:0008006" key="2">
    <source>
        <dbReference type="Google" id="ProtNLM"/>
    </source>
</evidence>
<reference evidence="1" key="1">
    <citation type="journal article" date="2015" name="Nature">
        <title>Complex archaea that bridge the gap between prokaryotes and eukaryotes.</title>
        <authorList>
            <person name="Spang A."/>
            <person name="Saw J.H."/>
            <person name="Jorgensen S.L."/>
            <person name="Zaremba-Niedzwiedzka K."/>
            <person name="Martijn J."/>
            <person name="Lind A.E."/>
            <person name="van Eijk R."/>
            <person name="Schleper C."/>
            <person name="Guy L."/>
            <person name="Ettema T.J."/>
        </authorList>
    </citation>
    <scope>NUCLEOTIDE SEQUENCE</scope>
</reference>
<comment type="caution">
    <text evidence="1">The sequence shown here is derived from an EMBL/GenBank/DDBJ whole genome shotgun (WGS) entry which is preliminary data.</text>
</comment>
<organism evidence="1">
    <name type="scientific">marine sediment metagenome</name>
    <dbReference type="NCBI Taxonomy" id="412755"/>
    <lineage>
        <taxon>unclassified sequences</taxon>
        <taxon>metagenomes</taxon>
        <taxon>ecological metagenomes</taxon>
    </lineage>
</organism>
<evidence type="ECO:0000313" key="1">
    <source>
        <dbReference type="EMBL" id="KKL49925.1"/>
    </source>
</evidence>
<proteinExistence type="predicted"/>
<protein>
    <recommendedName>
        <fullName evidence="2">DUF3987 domain-containing protein</fullName>
    </recommendedName>
</protein>
<accession>A0A0F9EY45</accession>
<name>A0A0F9EY45_9ZZZZ</name>